<dbReference type="EMBL" id="CAKKNE010000002">
    <property type="protein sequence ID" value="CAH0368121.1"/>
    <property type="molecule type" value="Genomic_DNA"/>
</dbReference>
<feature type="chain" id="PRO_5035205705" evidence="1">
    <location>
        <begin position="18"/>
        <end position="153"/>
    </location>
</feature>
<accession>A0A8J2SCX3</accession>
<dbReference type="Proteomes" id="UP000789595">
    <property type="component" value="Unassembled WGS sequence"/>
</dbReference>
<feature type="signal peptide" evidence="1">
    <location>
        <begin position="1"/>
        <end position="17"/>
    </location>
</feature>
<comment type="caution">
    <text evidence="2">The sequence shown here is derived from an EMBL/GenBank/DDBJ whole genome shotgun (WGS) entry which is preliminary data.</text>
</comment>
<proteinExistence type="predicted"/>
<name>A0A8J2SCX3_9STRA</name>
<protein>
    <submittedName>
        <fullName evidence="2">Uncharacterized protein</fullName>
    </submittedName>
</protein>
<reference evidence="2" key="1">
    <citation type="submission" date="2021-11" db="EMBL/GenBank/DDBJ databases">
        <authorList>
            <consortium name="Genoscope - CEA"/>
            <person name="William W."/>
        </authorList>
    </citation>
    <scope>NUCLEOTIDE SEQUENCE</scope>
</reference>
<organism evidence="2 3">
    <name type="scientific">Pelagomonas calceolata</name>
    <dbReference type="NCBI Taxonomy" id="35677"/>
    <lineage>
        <taxon>Eukaryota</taxon>
        <taxon>Sar</taxon>
        <taxon>Stramenopiles</taxon>
        <taxon>Ochrophyta</taxon>
        <taxon>Pelagophyceae</taxon>
        <taxon>Pelagomonadales</taxon>
        <taxon>Pelagomonadaceae</taxon>
        <taxon>Pelagomonas</taxon>
    </lineage>
</organism>
<gene>
    <name evidence="2" type="ORF">PECAL_2P11710</name>
</gene>
<keyword evidence="1" id="KW-0732">Signal</keyword>
<dbReference type="AlphaFoldDB" id="A0A8J2SCX3"/>
<evidence type="ECO:0000313" key="2">
    <source>
        <dbReference type="EMBL" id="CAH0368121.1"/>
    </source>
</evidence>
<evidence type="ECO:0000256" key="1">
    <source>
        <dbReference type="SAM" id="SignalP"/>
    </source>
</evidence>
<keyword evidence="3" id="KW-1185">Reference proteome</keyword>
<evidence type="ECO:0000313" key="3">
    <source>
        <dbReference type="Proteomes" id="UP000789595"/>
    </source>
</evidence>
<dbReference type="OrthoDB" id="202789at2759"/>
<sequence>MRVSISAVLAAILPTDALQLTRRQLAGAAAFGFVPAARADVPVDPFNSMCLGFGCNSPQGVDSPGAPAPTDEDSIPWKQALELIEAKKVKSVEFNDVAMDKCWVVTSDGRFRVGEGYPIEDGRSWSSPLFVTRILDNNQIPRTYVGGLKRKSR</sequence>